<accession>A0A2T6AE60</accession>
<evidence type="ECO:0000313" key="3">
    <source>
        <dbReference type="Proteomes" id="UP000244174"/>
    </source>
</evidence>
<reference evidence="2 3" key="1">
    <citation type="submission" date="2018-04" db="EMBL/GenBank/DDBJ databases">
        <title>Genomic Encyclopedia of Archaeal and Bacterial Type Strains, Phase II (KMG-II): from individual species to whole genera.</title>
        <authorList>
            <person name="Goeker M."/>
        </authorList>
    </citation>
    <scope>NUCLEOTIDE SEQUENCE [LARGE SCALE GENOMIC DNA]</scope>
    <source>
        <strain evidence="2 3">DSM 23082</strain>
    </source>
</reference>
<dbReference type="EMBL" id="QBKQ01000003">
    <property type="protein sequence ID" value="PTX42101.1"/>
    <property type="molecule type" value="Genomic_DNA"/>
</dbReference>
<dbReference type="RefSeq" id="WP_146167222.1">
    <property type="nucleotide sequence ID" value="NZ_QBKQ01000003.1"/>
</dbReference>
<gene>
    <name evidence="2" type="ORF">C8P64_2517</name>
</gene>
<name>A0A2T6AE60_9FLAO</name>
<feature type="compositionally biased region" description="Polar residues" evidence="1">
    <location>
        <begin position="69"/>
        <end position="79"/>
    </location>
</feature>
<proteinExistence type="predicted"/>
<dbReference type="AlphaFoldDB" id="A0A2T6AE60"/>
<protein>
    <submittedName>
        <fullName evidence="2">Uncharacterized protein</fullName>
    </submittedName>
</protein>
<keyword evidence="3" id="KW-1185">Reference proteome</keyword>
<dbReference type="Proteomes" id="UP000244174">
    <property type="component" value="Unassembled WGS sequence"/>
</dbReference>
<feature type="region of interest" description="Disordered" evidence="1">
    <location>
        <begin position="22"/>
        <end position="79"/>
    </location>
</feature>
<sequence length="196" mass="21823">MRTLIILFCFSACLISCNNSSKEKDDLSAENDSLEYKNDLGSSAQDQPINAEEGTPKEEKKTEVDRTENANSATTISGTYLNTEHQEDTSCKCYCLDVATGGSSELCLKENEMYINARFQQDGNNINIFYNGRSAKTTAEKIPWDKFETGMPIAVLSPEPNGDLKLDWKGFRIDGEIAIDYALLGKKTLEGTYKKK</sequence>
<feature type="compositionally biased region" description="Basic and acidic residues" evidence="1">
    <location>
        <begin position="54"/>
        <end position="68"/>
    </location>
</feature>
<comment type="caution">
    <text evidence="2">The sequence shown here is derived from an EMBL/GenBank/DDBJ whole genome shotgun (WGS) entry which is preliminary data.</text>
</comment>
<organism evidence="2 3">
    <name type="scientific">Christiangramia gaetbulicola</name>
    <dbReference type="NCBI Taxonomy" id="703340"/>
    <lineage>
        <taxon>Bacteria</taxon>
        <taxon>Pseudomonadati</taxon>
        <taxon>Bacteroidota</taxon>
        <taxon>Flavobacteriia</taxon>
        <taxon>Flavobacteriales</taxon>
        <taxon>Flavobacteriaceae</taxon>
        <taxon>Christiangramia</taxon>
    </lineage>
</organism>
<evidence type="ECO:0000313" key="2">
    <source>
        <dbReference type="EMBL" id="PTX42101.1"/>
    </source>
</evidence>
<evidence type="ECO:0000256" key="1">
    <source>
        <dbReference type="SAM" id="MobiDB-lite"/>
    </source>
</evidence>
<dbReference type="OrthoDB" id="1429961at2"/>